<dbReference type="Proteomes" id="UP000460650">
    <property type="component" value="Unassembled WGS sequence"/>
</dbReference>
<evidence type="ECO:0008006" key="3">
    <source>
        <dbReference type="Google" id="ProtNLM"/>
    </source>
</evidence>
<name>A0A7V7VQ39_9HYPH</name>
<sequence length="138" mass="15679">MASHRARSFSFSRTRLGVSSNHYHRDKKPKALVVERQSEYAIDYDLALDNFGARALFANIPGEAGRAVSEDEDIAVVLIDADTVDLEKCLTVFRRLRPLKLIIVAGSDANLRDEYPCDVRLVRKPLVIRELEKEFAYL</sequence>
<accession>A0A7V7VQ39</accession>
<comment type="caution">
    <text evidence="1">The sequence shown here is derived from an EMBL/GenBank/DDBJ whole genome shotgun (WGS) entry which is preliminary data.</text>
</comment>
<dbReference type="AlphaFoldDB" id="A0A7V7VQ39"/>
<evidence type="ECO:0000313" key="1">
    <source>
        <dbReference type="EMBL" id="KAB2654613.1"/>
    </source>
</evidence>
<organism evidence="1 2">
    <name type="scientific">Brucella tritici</name>
    <dbReference type="NCBI Taxonomy" id="94626"/>
    <lineage>
        <taxon>Bacteria</taxon>
        <taxon>Pseudomonadati</taxon>
        <taxon>Pseudomonadota</taxon>
        <taxon>Alphaproteobacteria</taxon>
        <taxon>Hyphomicrobiales</taxon>
        <taxon>Brucellaceae</taxon>
        <taxon>Brucella/Ochrobactrum group</taxon>
        <taxon>Brucella</taxon>
    </lineage>
</organism>
<protein>
    <recommendedName>
        <fullName evidence="3">Response regulatory domain-containing protein</fullName>
    </recommendedName>
</protein>
<dbReference type="EMBL" id="WBVY01000013">
    <property type="protein sequence ID" value="KAB2654613.1"/>
    <property type="molecule type" value="Genomic_DNA"/>
</dbReference>
<reference evidence="1 2" key="1">
    <citation type="submission" date="2019-09" db="EMBL/GenBank/DDBJ databases">
        <title>Taxonomic organization of the family Brucellaceae based on a phylogenomic approach.</title>
        <authorList>
            <person name="Leclercq S."/>
            <person name="Cloeckaert A."/>
            <person name="Zygmunt M.S."/>
        </authorList>
    </citation>
    <scope>NUCLEOTIDE SEQUENCE [LARGE SCALE GENOMIC DNA]</scope>
    <source>
        <strain evidence="1 2">TA93</strain>
    </source>
</reference>
<dbReference type="RefSeq" id="WP_151610700.1">
    <property type="nucleotide sequence ID" value="NZ_WBVY01000013.1"/>
</dbReference>
<evidence type="ECO:0000313" key="2">
    <source>
        <dbReference type="Proteomes" id="UP000460650"/>
    </source>
</evidence>
<proteinExistence type="predicted"/>
<dbReference type="Gene3D" id="3.40.50.2300">
    <property type="match status" value="1"/>
</dbReference>
<gene>
    <name evidence="1" type="ORF">F9K94_23905</name>
</gene>